<dbReference type="Proteomes" id="UP000789508">
    <property type="component" value="Unassembled WGS sequence"/>
</dbReference>
<feature type="region of interest" description="Disordered" evidence="1">
    <location>
        <begin position="1"/>
        <end position="26"/>
    </location>
</feature>
<protein>
    <submittedName>
        <fullName evidence="2">4474_t:CDS:1</fullName>
    </submittedName>
</protein>
<evidence type="ECO:0000313" key="3">
    <source>
        <dbReference type="Proteomes" id="UP000789508"/>
    </source>
</evidence>
<sequence>MMISRKADESDSGKNATITTTMQDRSTSLMVGECDKNNANSGNDHRSKKLIERISIKSSIANKNTKTSCQPSPQIINEQDKVQGWLQELSRLPKML</sequence>
<feature type="compositionally biased region" description="Basic and acidic residues" evidence="1">
    <location>
        <begin position="1"/>
        <end position="12"/>
    </location>
</feature>
<reference evidence="2" key="1">
    <citation type="submission" date="2021-06" db="EMBL/GenBank/DDBJ databases">
        <authorList>
            <person name="Kallberg Y."/>
            <person name="Tangrot J."/>
            <person name="Rosling A."/>
        </authorList>
    </citation>
    <scope>NUCLEOTIDE SEQUENCE</scope>
    <source>
        <strain evidence="2">FL130A</strain>
    </source>
</reference>
<accession>A0A9N9DPC3</accession>
<dbReference type="AlphaFoldDB" id="A0A9N9DPC3"/>
<proteinExistence type="predicted"/>
<evidence type="ECO:0000256" key="1">
    <source>
        <dbReference type="SAM" id="MobiDB-lite"/>
    </source>
</evidence>
<feature type="compositionally biased region" description="Polar residues" evidence="1">
    <location>
        <begin position="13"/>
        <end position="26"/>
    </location>
</feature>
<dbReference type="EMBL" id="CAJVPS010008463">
    <property type="protein sequence ID" value="CAG8643164.1"/>
    <property type="molecule type" value="Genomic_DNA"/>
</dbReference>
<name>A0A9N9DPC3_9GLOM</name>
<evidence type="ECO:0000313" key="2">
    <source>
        <dbReference type="EMBL" id="CAG8643164.1"/>
    </source>
</evidence>
<comment type="caution">
    <text evidence="2">The sequence shown here is derived from an EMBL/GenBank/DDBJ whole genome shotgun (WGS) entry which is preliminary data.</text>
</comment>
<organism evidence="2 3">
    <name type="scientific">Ambispora leptoticha</name>
    <dbReference type="NCBI Taxonomy" id="144679"/>
    <lineage>
        <taxon>Eukaryota</taxon>
        <taxon>Fungi</taxon>
        <taxon>Fungi incertae sedis</taxon>
        <taxon>Mucoromycota</taxon>
        <taxon>Glomeromycotina</taxon>
        <taxon>Glomeromycetes</taxon>
        <taxon>Archaeosporales</taxon>
        <taxon>Ambisporaceae</taxon>
        <taxon>Ambispora</taxon>
    </lineage>
</organism>
<keyword evidence="3" id="KW-1185">Reference proteome</keyword>
<gene>
    <name evidence="2" type="ORF">ALEPTO_LOCUS9781</name>
</gene>